<dbReference type="InterPro" id="IPR009057">
    <property type="entry name" value="Homeodomain-like_sf"/>
</dbReference>
<dbReference type="Pfam" id="PF05225">
    <property type="entry name" value="HTH_psq"/>
    <property type="match status" value="1"/>
</dbReference>
<dbReference type="SUPFAM" id="SSF46689">
    <property type="entry name" value="Homeodomain-like"/>
    <property type="match status" value="1"/>
</dbReference>
<keyword evidence="4" id="KW-1185">Reference proteome</keyword>
<evidence type="ECO:0000256" key="1">
    <source>
        <dbReference type="ARBA" id="ARBA00004123"/>
    </source>
</evidence>
<gene>
    <name evidence="3" type="ORF">NQ314_008041</name>
</gene>
<name>A0AAV8YFE1_9CUCU</name>
<dbReference type="AlphaFoldDB" id="A0AAV8YFE1"/>
<sequence length="102" mass="12009">MSIKMVRNYKRKTQRASQYSQDDLATAVAEIKRGVMTIYQAHKLYNIPKTTLLYHVNGARGMKSKYQGRPPLFELKMRNGWLRVLRRWNDGDLVFLGKKSYI</sequence>
<reference evidence="3" key="1">
    <citation type="journal article" date="2023" name="Insect Mol. Biol.">
        <title>Genome sequencing provides insights into the evolution of gene families encoding plant cell wall-degrading enzymes in longhorned beetles.</title>
        <authorList>
            <person name="Shin N.R."/>
            <person name="Okamura Y."/>
            <person name="Kirsch R."/>
            <person name="Pauchet Y."/>
        </authorList>
    </citation>
    <scope>NUCLEOTIDE SEQUENCE</scope>
    <source>
        <strain evidence="3">RBIC_L_NR</strain>
    </source>
</reference>
<dbReference type="GO" id="GO:0003677">
    <property type="term" value="F:DNA binding"/>
    <property type="evidence" value="ECO:0007669"/>
    <property type="project" value="InterPro"/>
</dbReference>
<comment type="caution">
    <text evidence="3">The sequence shown here is derived from an EMBL/GenBank/DDBJ whole genome shotgun (WGS) entry which is preliminary data.</text>
</comment>
<accession>A0AAV8YFE1</accession>
<dbReference type="Gene3D" id="1.10.10.60">
    <property type="entry name" value="Homeodomain-like"/>
    <property type="match status" value="1"/>
</dbReference>
<feature type="domain" description="HTH psq-type" evidence="2">
    <location>
        <begin position="21"/>
        <end position="59"/>
    </location>
</feature>
<evidence type="ECO:0000313" key="4">
    <source>
        <dbReference type="Proteomes" id="UP001162156"/>
    </source>
</evidence>
<dbReference type="InterPro" id="IPR007889">
    <property type="entry name" value="HTH_Psq"/>
</dbReference>
<evidence type="ECO:0000313" key="3">
    <source>
        <dbReference type="EMBL" id="KAJ8950035.1"/>
    </source>
</evidence>
<organism evidence="3 4">
    <name type="scientific">Rhamnusium bicolor</name>
    <dbReference type="NCBI Taxonomy" id="1586634"/>
    <lineage>
        <taxon>Eukaryota</taxon>
        <taxon>Metazoa</taxon>
        <taxon>Ecdysozoa</taxon>
        <taxon>Arthropoda</taxon>
        <taxon>Hexapoda</taxon>
        <taxon>Insecta</taxon>
        <taxon>Pterygota</taxon>
        <taxon>Neoptera</taxon>
        <taxon>Endopterygota</taxon>
        <taxon>Coleoptera</taxon>
        <taxon>Polyphaga</taxon>
        <taxon>Cucujiformia</taxon>
        <taxon>Chrysomeloidea</taxon>
        <taxon>Cerambycidae</taxon>
        <taxon>Lepturinae</taxon>
        <taxon>Rhagiini</taxon>
        <taxon>Rhamnusium</taxon>
    </lineage>
</organism>
<dbReference type="GO" id="GO:0005634">
    <property type="term" value="C:nucleus"/>
    <property type="evidence" value="ECO:0007669"/>
    <property type="project" value="UniProtKB-SubCell"/>
</dbReference>
<comment type="subcellular location">
    <subcellularLocation>
        <location evidence="1">Nucleus</location>
    </subcellularLocation>
</comment>
<dbReference type="EMBL" id="JANEYF010002187">
    <property type="protein sequence ID" value="KAJ8950035.1"/>
    <property type="molecule type" value="Genomic_DNA"/>
</dbReference>
<evidence type="ECO:0000259" key="2">
    <source>
        <dbReference type="Pfam" id="PF05225"/>
    </source>
</evidence>
<dbReference type="Proteomes" id="UP001162156">
    <property type="component" value="Unassembled WGS sequence"/>
</dbReference>
<protein>
    <recommendedName>
        <fullName evidence="2">HTH psq-type domain-containing protein</fullName>
    </recommendedName>
</protein>
<proteinExistence type="predicted"/>